<protein>
    <submittedName>
        <fullName evidence="2">Uncharacterized protein</fullName>
    </submittedName>
</protein>
<keyword evidence="3" id="KW-1185">Reference proteome</keyword>
<accession>A0A0M8ZQE1</accession>
<gene>
    <name evidence="2" type="ORF">WN51_06736</name>
</gene>
<organism evidence="2 3">
    <name type="scientific">Melipona quadrifasciata</name>
    <dbReference type="NCBI Taxonomy" id="166423"/>
    <lineage>
        <taxon>Eukaryota</taxon>
        <taxon>Metazoa</taxon>
        <taxon>Ecdysozoa</taxon>
        <taxon>Arthropoda</taxon>
        <taxon>Hexapoda</taxon>
        <taxon>Insecta</taxon>
        <taxon>Pterygota</taxon>
        <taxon>Neoptera</taxon>
        <taxon>Endopterygota</taxon>
        <taxon>Hymenoptera</taxon>
        <taxon>Apocrita</taxon>
        <taxon>Aculeata</taxon>
        <taxon>Apoidea</taxon>
        <taxon>Anthophila</taxon>
        <taxon>Apidae</taxon>
        <taxon>Melipona</taxon>
    </lineage>
</organism>
<reference evidence="2 3" key="1">
    <citation type="submission" date="2015-07" db="EMBL/GenBank/DDBJ databases">
        <title>The genome of Melipona quadrifasciata.</title>
        <authorList>
            <person name="Pan H."/>
            <person name="Kapheim K."/>
        </authorList>
    </citation>
    <scope>NUCLEOTIDE SEQUENCE [LARGE SCALE GENOMIC DNA]</scope>
    <source>
        <strain evidence="2">0111107301</strain>
        <tissue evidence="2">Whole body</tissue>
    </source>
</reference>
<dbReference type="AlphaFoldDB" id="A0A0M8ZQE1"/>
<evidence type="ECO:0000313" key="3">
    <source>
        <dbReference type="Proteomes" id="UP000053105"/>
    </source>
</evidence>
<feature type="region of interest" description="Disordered" evidence="1">
    <location>
        <begin position="13"/>
        <end position="35"/>
    </location>
</feature>
<proteinExistence type="predicted"/>
<dbReference type="EMBL" id="KQ435908">
    <property type="protein sequence ID" value="KOX68985.1"/>
    <property type="molecule type" value="Genomic_DNA"/>
</dbReference>
<sequence>MSLLNNFNHRKTSYVPKRNQQRREHSAEYSPQESSNISHRVSELWITVGKIVGASLTLKSPRIPKSSGLPGKKSRFLRLFGILEYLVIFIKGDIQSKINYMDIEFEQQRLYMPDTHFGEQKLILLAKAKNWKIELSCCFSQNLQVTTEKILKIIKKYKTSAKKCPFAA</sequence>
<evidence type="ECO:0000256" key="1">
    <source>
        <dbReference type="SAM" id="MobiDB-lite"/>
    </source>
</evidence>
<evidence type="ECO:0000313" key="2">
    <source>
        <dbReference type="EMBL" id="KOX68985.1"/>
    </source>
</evidence>
<name>A0A0M8ZQE1_9HYME</name>
<dbReference type="Proteomes" id="UP000053105">
    <property type="component" value="Unassembled WGS sequence"/>
</dbReference>